<evidence type="ECO:0000313" key="8">
    <source>
        <dbReference type="Proteomes" id="UP000186601"/>
    </source>
</evidence>
<dbReference type="AlphaFoldDB" id="A0A2R6NFM8"/>
<keyword evidence="5" id="KW-0274">FAD</keyword>
<dbReference type="SUPFAM" id="SSF51730">
    <property type="entry name" value="FAD-linked oxidoreductase"/>
    <property type="match status" value="1"/>
</dbReference>
<accession>A0A2R6NFM8</accession>
<comment type="catalytic activity">
    <reaction evidence="5">
        <text>L-proline + a quinone = (S)-1-pyrroline-5-carboxylate + a quinol + H(+)</text>
        <dbReference type="Rhea" id="RHEA:23784"/>
        <dbReference type="ChEBI" id="CHEBI:15378"/>
        <dbReference type="ChEBI" id="CHEBI:17388"/>
        <dbReference type="ChEBI" id="CHEBI:24646"/>
        <dbReference type="ChEBI" id="CHEBI:60039"/>
        <dbReference type="ChEBI" id="CHEBI:132124"/>
        <dbReference type="EC" id="1.5.5.2"/>
    </reaction>
</comment>
<dbReference type="EC" id="1.5.5.2" evidence="2 5"/>
<keyword evidence="5" id="KW-0285">Flavoprotein</keyword>
<evidence type="ECO:0000256" key="3">
    <source>
        <dbReference type="ARBA" id="ARBA00023002"/>
    </source>
</evidence>
<dbReference type="InterPro" id="IPR015659">
    <property type="entry name" value="Proline_oxidase"/>
</dbReference>
<comment type="similarity">
    <text evidence="1 5">Belongs to the proline oxidase family.</text>
</comment>
<reference evidence="7 8" key="1">
    <citation type="submission" date="2018-02" db="EMBL/GenBank/DDBJ databases">
        <title>Genome sequence of the basidiomycete white-rot fungus Phlebia centrifuga.</title>
        <authorList>
            <person name="Granchi Z."/>
            <person name="Peng M."/>
            <person name="de Vries R.P."/>
            <person name="Hilden K."/>
            <person name="Makela M.R."/>
            <person name="Grigoriev I."/>
            <person name="Riley R."/>
        </authorList>
    </citation>
    <scope>NUCLEOTIDE SEQUENCE [LARGE SCALE GENOMIC DNA]</scope>
    <source>
        <strain evidence="7 8">FBCC195</strain>
    </source>
</reference>
<evidence type="ECO:0000259" key="6">
    <source>
        <dbReference type="Pfam" id="PF01619"/>
    </source>
</evidence>
<comment type="caution">
    <text evidence="7">The sequence shown here is derived from an EMBL/GenBank/DDBJ whole genome shotgun (WGS) entry which is preliminary data.</text>
</comment>
<evidence type="ECO:0000313" key="7">
    <source>
        <dbReference type="EMBL" id="PSR71121.1"/>
    </source>
</evidence>
<dbReference type="GO" id="GO:0005739">
    <property type="term" value="C:mitochondrion"/>
    <property type="evidence" value="ECO:0007669"/>
    <property type="project" value="TreeGrafter"/>
</dbReference>
<dbReference type="EMBL" id="MLYV02001294">
    <property type="protein sequence ID" value="PSR71121.1"/>
    <property type="molecule type" value="Genomic_DNA"/>
</dbReference>
<sequence length="207" mass="22842">MHNAASLPGSKHEHSLSISPDALPPVWSTKQETDTCYNECARLLIETLAADIKNSNASRQSHSWSSLFGLFGSNSGRSKVPTLGILFGTHNWTSCRLVLDELLKRGLASVEGVTVEGEPIVKIGGEVTERLTMAQLYGMHDHLTNYLVERTRTSSPFVIKYVPYGSLKDVMPYLSRRAIENKSVLGEGAAIDERQRAWALIRGRVGF</sequence>
<dbReference type="InterPro" id="IPR002872">
    <property type="entry name" value="Proline_DH_dom"/>
</dbReference>
<comment type="function">
    <text evidence="5">Converts proline to delta-1-pyrroline-5-carboxylate.</text>
</comment>
<dbReference type="GO" id="GO:0004657">
    <property type="term" value="F:proline dehydrogenase activity"/>
    <property type="evidence" value="ECO:0007669"/>
    <property type="project" value="UniProtKB-EC"/>
</dbReference>
<dbReference type="Proteomes" id="UP000186601">
    <property type="component" value="Unassembled WGS sequence"/>
</dbReference>
<evidence type="ECO:0000256" key="1">
    <source>
        <dbReference type="ARBA" id="ARBA00005869"/>
    </source>
</evidence>
<dbReference type="GO" id="GO:0071949">
    <property type="term" value="F:FAD binding"/>
    <property type="evidence" value="ECO:0007669"/>
    <property type="project" value="TreeGrafter"/>
</dbReference>
<dbReference type="GO" id="GO:0010133">
    <property type="term" value="P:L-proline catabolic process to L-glutamate"/>
    <property type="evidence" value="ECO:0007669"/>
    <property type="project" value="TreeGrafter"/>
</dbReference>
<protein>
    <recommendedName>
        <fullName evidence="2 5">Proline dehydrogenase</fullName>
        <ecNumber evidence="2 5">1.5.5.2</ecNumber>
    </recommendedName>
</protein>
<dbReference type="PANTHER" id="PTHR13914:SF0">
    <property type="entry name" value="PROLINE DEHYDROGENASE 1, MITOCHONDRIAL"/>
    <property type="match status" value="1"/>
</dbReference>
<organism evidence="7 8">
    <name type="scientific">Hermanssonia centrifuga</name>
    <dbReference type="NCBI Taxonomy" id="98765"/>
    <lineage>
        <taxon>Eukaryota</taxon>
        <taxon>Fungi</taxon>
        <taxon>Dikarya</taxon>
        <taxon>Basidiomycota</taxon>
        <taxon>Agaricomycotina</taxon>
        <taxon>Agaricomycetes</taxon>
        <taxon>Polyporales</taxon>
        <taxon>Meruliaceae</taxon>
        <taxon>Hermanssonia</taxon>
    </lineage>
</organism>
<keyword evidence="8" id="KW-1185">Reference proteome</keyword>
<evidence type="ECO:0000256" key="4">
    <source>
        <dbReference type="ARBA" id="ARBA00023062"/>
    </source>
</evidence>
<proteinExistence type="inferred from homology"/>
<dbReference type="InterPro" id="IPR029041">
    <property type="entry name" value="FAD-linked_oxidoreductase-like"/>
</dbReference>
<dbReference type="OrthoDB" id="5464at2759"/>
<feature type="domain" description="Proline dehydrogenase" evidence="6">
    <location>
        <begin position="24"/>
        <end position="185"/>
    </location>
</feature>
<gene>
    <name evidence="7" type="ORF">PHLCEN_2v12967</name>
</gene>
<dbReference type="Pfam" id="PF01619">
    <property type="entry name" value="Pro_dh"/>
    <property type="match status" value="1"/>
</dbReference>
<dbReference type="STRING" id="98765.A0A2R6NFM8"/>
<keyword evidence="3 5" id="KW-0560">Oxidoreductase</keyword>
<dbReference type="PANTHER" id="PTHR13914">
    <property type="entry name" value="PROLINE OXIDASE"/>
    <property type="match status" value="1"/>
</dbReference>
<evidence type="ECO:0000256" key="5">
    <source>
        <dbReference type="RuleBase" id="RU364054"/>
    </source>
</evidence>
<name>A0A2R6NFM8_9APHY</name>
<comment type="cofactor">
    <cofactor evidence="5">
        <name>FAD</name>
        <dbReference type="ChEBI" id="CHEBI:57692"/>
    </cofactor>
</comment>
<keyword evidence="4 5" id="KW-0642">Proline metabolism</keyword>
<evidence type="ECO:0000256" key="2">
    <source>
        <dbReference type="ARBA" id="ARBA00012695"/>
    </source>
</evidence>
<dbReference type="Gene3D" id="3.20.20.220">
    <property type="match status" value="1"/>
</dbReference>